<sequence length="428" mass="50169">MHKSFWAEAVLCAVYLLNRCPTKSFDTKTPQEAWSSYKPSVSHLRVFGSIAYIKVPEARRTKLEDKGEKCILVGYGDRTMGYRLYNPIIKKVIFSRDVIFEENESWNWDQTKAFRSAELISEEETKEVATEPQIPRDQQTPQRGSSSPQRYDTPLSIERDFSDMRPRGTRSLEDLYENTEHVEEDITLYCLLMTSDPSFRKYMTFKKDYNRLLLELLRELVKNALHFEEIVSGSSSKLNHIDVKIVDLQNKAQEREIYDLRPFFNSGEFSGAGFELDEMVEMRVHMDCAGCESKIKKALQKLDGVDDIDIDINNQKVTVMGWADQKKVLKTVRKTGRRAELWPYPYNPDYYNFTQQYYYLHQQQQQQVSYYTSQPPPPSSSYDYNYERHGYSGDDYGYYHQSPYSDHLFDERTVTMFSDDNPNACSIM</sequence>
<dbReference type="AlphaFoldDB" id="A0A5C7HC01"/>
<feature type="compositionally biased region" description="Basic and acidic residues" evidence="2">
    <location>
        <begin position="157"/>
        <end position="166"/>
    </location>
</feature>
<dbReference type="GO" id="GO:0046872">
    <property type="term" value="F:metal ion binding"/>
    <property type="evidence" value="ECO:0007669"/>
    <property type="project" value="UniProtKB-KW"/>
</dbReference>
<dbReference type="Proteomes" id="UP000323000">
    <property type="component" value="Chromosome 9"/>
</dbReference>
<dbReference type="Pfam" id="PF23669">
    <property type="entry name" value="WHD_MCM2"/>
    <property type="match status" value="1"/>
</dbReference>
<keyword evidence="1" id="KW-0479">Metal-binding</keyword>
<proteinExistence type="predicted"/>
<dbReference type="EMBL" id="VAHF01000009">
    <property type="protein sequence ID" value="TXG54467.1"/>
    <property type="molecule type" value="Genomic_DNA"/>
</dbReference>
<evidence type="ECO:0000256" key="2">
    <source>
        <dbReference type="SAM" id="MobiDB-lite"/>
    </source>
</evidence>
<reference evidence="5" key="1">
    <citation type="journal article" date="2019" name="Gigascience">
        <title>De novo genome assembly of the endangered Acer yangbiense, a plant species with extremely small populations endemic to Yunnan Province, China.</title>
        <authorList>
            <person name="Yang J."/>
            <person name="Wariss H.M."/>
            <person name="Tao L."/>
            <person name="Zhang R."/>
            <person name="Yun Q."/>
            <person name="Hollingsworth P."/>
            <person name="Dao Z."/>
            <person name="Luo G."/>
            <person name="Guo H."/>
            <person name="Ma Y."/>
            <person name="Sun W."/>
        </authorList>
    </citation>
    <scope>NUCLEOTIDE SEQUENCE [LARGE SCALE GENOMIC DNA]</scope>
    <source>
        <strain evidence="5">cv. Malutang</strain>
    </source>
</reference>
<organism evidence="4 5">
    <name type="scientific">Acer yangbiense</name>
    <dbReference type="NCBI Taxonomy" id="1000413"/>
    <lineage>
        <taxon>Eukaryota</taxon>
        <taxon>Viridiplantae</taxon>
        <taxon>Streptophyta</taxon>
        <taxon>Embryophyta</taxon>
        <taxon>Tracheophyta</taxon>
        <taxon>Spermatophyta</taxon>
        <taxon>Magnoliopsida</taxon>
        <taxon>eudicotyledons</taxon>
        <taxon>Gunneridae</taxon>
        <taxon>Pentapetalae</taxon>
        <taxon>rosids</taxon>
        <taxon>malvids</taxon>
        <taxon>Sapindales</taxon>
        <taxon>Sapindaceae</taxon>
        <taxon>Hippocastanoideae</taxon>
        <taxon>Acereae</taxon>
        <taxon>Acer</taxon>
    </lineage>
</organism>
<dbReference type="SUPFAM" id="SSF53098">
    <property type="entry name" value="Ribonuclease H-like"/>
    <property type="match status" value="1"/>
</dbReference>
<dbReference type="Gene3D" id="3.30.70.100">
    <property type="match status" value="1"/>
</dbReference>
<feature type="domain" description="HMA" evidence="3">
    <location>
        <begin position="277"/>
        <end position="340"/>
    </location>
</feature>
<evidence type="ECO:0000313" key="4">
    <source>
        <dbReference type="EMBL" id="TXG54467.1"/>
    </source>
</evidence>
<gene>
    <name evidence="4" type="ORF">EZV62_019723</name>
</gene>
<dbReference type="InterPro" id="IPR036163">
    <property type="entry name" value="HMA_dom_sf"/>
</dbReference>
<evidence type="ECO:0000256" key="1">
    <source>
        <dbReference type="ARBA" id="ARBA00022723"/>
    </source>
</evidence>
<comment type="caution">
    <text evidence="4">The sequence shown here is derived from an EMBL/GenBank/DDBJ whole genome shotgun (WGS) entry which is preliminary data.</text>
</comment>
<name>A0A5C7HC01_9ROSI</name>
<dbReference type="InterPro" id="IPR006121">
    <property type="entry name" value="HMA_dom"/>
</dbReference>
<dbReference type="Pfam" id="PF25597">
    <property type="entry name" value="SH3_retrovirus"/>
    <property type="match status" value="1"/>
</dbReference>
<dbReference type="PROSITE" id="PS50846">
    <property type="entry name" value="HMA_2"/>
    <property type="match status" value="1"/>
</dbReference>
<keyword evidence="5" id="KW-1185">Reference proteome</keyword>
<dbReference type="InterPro" id="IPR059098">
    <property type="entry name" value="WHD_MCM2"/>
</dbReference>
<dbReference type="InterPro" id="IPR012337">
    <property type="entry name" value="RNaseH-like_sf"/>
</dbReference>
<feature type="compositionally biased region" description="Polar residues" evidence="2">
    <location>
        <begin position="136"/>
        <end position="150"/>
    </location>
</feature>
<dbReference type="OrthoDB" id="6776856at2759"/>
<dbReference type="Pfam" id="PF00403">
    <property type="entry name" value="HMA"/>
    <property type="match status" value="1"/>
</dbReference>
<protein>
    <recommendedName>
        <fullName evidence="3">HMA domain-containing protein</fullName>
    </recommendedName>
</protein>
<accession>A0A5C7HC01</accession>
<dbReference type="PANTHER" id="PTHR22814:SF351">
    <property type="entry name" value="HEAVY METAL-ASSOCIATED ISOPRENYLATED PLANT PROTEIN 28"/>
    <property type="match status" value="1"/>
</dbReference>
<evidence type="ECO:0000313" key="5">
    <source>
        <dbReference type="Proteomes" id="UP000323000"/>
    </source>
</evidence>
<feature type="region of interest" description="Disordered" evidence="2">
    <location>
        <begin position="122"/>
        <end position="166"/>
    </location>
</feature>
<dbReference type="PANTHER" id="PTHR22814">
    <property type="entry name" value="COPPER TRANSPORT PROTEIN ATOX1-RELATED"/>
    <property type="match status" value="1"/>
</dbReference>
<dbReference type="SUPFAM" id="SSF55008">
    <property type="entry name" value="HMA, heavy metal-associated domain"/>
    <property type="match status" value="1"/>
</dbReference>
<dbReference type="CDD" id="cd00371">
    <property type="entry name" value="HMA"/>
    <property type="match status" value="1"/>
</dbReference>
<dbReference type="InterPro" id="IPR057670">
    <property type="entry name" value="SH3_retrovirus"/>
</dbReference>
<evidence type="ECO:0000259" key="3">
    <source>
        <dbReference type="PROSITE" id="PS50846"/>
    </source>
</evidence>